<dbReference type="PANTHER" id="PTHR11439:SF473">
    <property type="entry name" value="REVERSE TRANSCRIPTASE TY1_COPIA-TYPE DOMAIN-CONTAINING PROTEIN"/>
    <property type="match status" value="1"/>
</dbReference>
<reference evidence="2" key="1">
    <citation type="journal article" date="2019" name="Plant Biotechnol. J.">
        <title>Genome sequencing of the Australian wild diploid species Gossypium australe highlights disease resistance and delayed gland morphogenesis.</title>
        <authorList>
            <person name="Cai Y."/>
            <person name="Cai X."/>
            <person name="Wang Q."/>
            <person name="Wang P."/>
            <person name="Zhang Y."/>
            <person name="Cai C."/>
            <person name="Xu Y."/>
            <person name="Wang K."/>
            <person name="Zhou Z."/>
            <person name="Wang C."/>
            <person name="Geng S."/>
            <person name="Li B."/>
            <person name="Dong Q."/>
            <person name="Hou Y."/>
            <person name="Wang H."/>
            <person name="Ai P."/>
            <person name="Liu Z."/>
            <person name="Yi F."/>
            <person name="Sun M."/>
            <person name="An G."/>
            <person name="Cheng J."/>
            <person name="Zhang Y."/>
            <person name="Shi Q."/>
            <person name="Xie Y."/>
            <person name="Shi X."/>
            <person name="Chang Y."/>
            <person name="Huang F."/>
            <person name="Chen Y."/>
            <person name="Hong S."/>
            <person name="Mi L."/>
            <person name="Sun Q."/>
            <person name="Zhang L."/>
            <person name="Zhou B."/>
            <person name="Peng R."/>
            <person name="Zhang X."/>
            <person name="Liu F."/>
        </authorList>
    </citation>
    <scope>NUCLEOTIDE SEQUENCE [LARGE SCALE GENOMIC DNA]</scope>
    <source>
        <strain evidence="2">cv. PA1801</strain>
    </source>
</reference>
<dbReference type="EMBL" id="SMMG02000006">
    <property type="protein sequence ID" value="KAA3468787.1"/>
    <property type="molecule type" value="Genomic_DNA"/>
</dbReference>
<evidence type="ECO:0000313" key="1">
    <source>
        <dbReference type="EMBL" id="KAA3468787.1"/>
    </source>
</evidence>
<gene>
    <name evidence="1" type="ORF">EPI10_014645</name>
</gene>
<comment type="caution">
    <text evidence="1">The sequence shown here is derived from an EMBL/GenBank/DDBJ whole genome shotgun (WGS) entry which is preliminary data.</text>
</comment>
<sequence>MENCKGVATPMTSSVISETFFEDASIDGSLYRRIIGKLHYLTFTHPDIAFAINQLSQAMHQPTMSHWVALKRLLRYLHHIATFRLYVSLIWKLICLKIELFLNYH</sequence>
<organism evidence="1 2">
    <name type="scientific">Gossypium australe</name>
    <dbReference type="NCBI Taxonomy" id="47621"/>
    <lineage>
        <taxon>Eukaryota</taxon>
        <taxon>Viridiplantae</taxon>
        <taxon>Streptophyta</taxon>
        <taxon>Embryophyta</taxon>
        <taxon>Tracheophyta</taxon>
        <taxon>Spermatophyta</taxon>
        <taxon>Magnoliopsida</taxon>
        <taxon>eudicotyledons</taxon>
        <taxon>Gunneridae</taxon>
        <taxon>Pentapetalae</taxon>
        <taxon>rosids</taxon>
        <taxon>malvids</taxon>
        <taxon>Malvales</taxon>
        <taxon>Malvaceae</taxon>
        <taxon>Malvoideae</taxon>
        <taxon>Gossypium</taxon>
    </lineage>
</organism>
<proteinExistence type="predicted"/>
<protein>
    <submittedName>
        <fullName evidence="1">Retrovirus-related pol polyprotein from transposon tnt 1-94</fullName>
    </submittedName>
</protein>
<name>A0A5B6VIB8_9ROSI</name>
<dbReference type="AlphaFoldDB" id="A0A5B6VIB8"/>
<dbReference type="OrthoDB" id="1719680at2759"/>
<accession>A0A5B6VIB8</accession>
<dbReference type="Proteomes" id="UP000325315">
    <property type="component" value="Unassembled WGS sequence"/>
</dbReference>
<dbReference type="PANTHER" id="PTHR11439">
    <property type="entry name" value="GAG-POL-RELATED RETROTRANSPOSON"/>
    <property type="match status" value="1"/>
</dbReference>
<evidence type="ECO:0000313" key="2">
    <source>
        <dbReference type="Proteomes" id="UP000325315"/>
    </source>
</evidence>
<keyword evidence="2" id="KW-1185">Reference proteome</keyword>